<dbReference type="GO" id="GO:0035556">
    <property type="term" value="P:intracellular signal transduction"/>
    <property type="evidence" value="ECO:0007669"/>
    <property type="project" value="InterPro"/>
</dbReference>
<dbReference type="GO" id="GO:0006171">
    <property type="term" value="P:cAMP biosynthetic process"/>
    <property type="evidence" value="ECO:0007669"/>
    <property type="project" value="TreeGrafter"/>
</dbReference>
<dbReference type="SUPFAM" id="SSF55073">
    <property type="entry name" value="Nucleotide cyclase"/>
    <property type="match status" value="1"/>
</dbReference>
<dbReference type="PANTHER" id="PTHR43081:SF19">
    <property type="entry name" value="PH-SENSITIVE ADENYLATE CYCLASE RV1264"/>
    <property type="match status" value="1"/>
</dbReference>
<feature type="repeat" description="TPR" evidence="1">
    <location>
        <begin position="405"/>
        <end position="438"/>
    </location>
</feature>
<dbReference type="PANTHER" id="PTHR43081">
    <property type="entry name" value="ADENYLATE CYCLASE, TERMINAL-DIFFERENTIATION SPECIFIC-RELATED"/>
    <property type="match status" value="1"/>
</dbReference>
<dbReference type="Pfam" id="PF13181">
    <property type="entry name" value="TPR_8"/>
    <property type="match status" value="1"/>
</dbReference>
<dbReference type="Gene3D" id="3.40.50.10070">
    <property type="entry name" value="TolB, N-terminal domain"/>
    <property type="match status" value="1"/>
</dbReference>
<feature type="domain" description="Guanylate cyclase" evidence="2">
    <location>
        <begin position="7"/>
        <end position="122"/>
    </location>
</feature>
<dbReference type="InterPro" id="IPR019734">
    <property type="entry name" value="TPR_rpt"/>
</dbReference>
<dbReference type="GO" id="GO:0004016">
    <property type="term" value="F:adenylate cyclase activity"/>
    <property type="evidence" value="ECO:0007669"/>
    <property type="project" value="UniProtKB-ARBA"/>
</dbReference>
<dbReference type="SUPFAM" id="SSF48452">
    <property type="entry name" value="TPR-like"/>
    <property type="match status" value="2"/>
</dbReference>
<dbReference type="SMART" id="SM00028">
    <property type="entry name" value="TPR"/>
    <property type="match status" value="5"/>
</dbReference>
<dbReference type="CDD" id="cd07302">
    <property type="entry name" value="CHD"/>
    <property type="match status" value="1"/>
</dbReference>
<sequence length="624" mass="68129">MQRRLAAILAADVVGYSRLMQVDEAGTLASLKVRRGEILGPLVRQHQGRIVKVMGDGVLVEFASAVNAVACAVELQQAMASASDGLPEDRRIVLRVGVNLGDVLVEGSDLYGDGVNIAARLQASAEPGTVFVSETVFNHVRGKVQVGFEDLGEHSLKNIAEPVRIYKVSRAAAVAGAPRRTDRPSKISIAVLPFTNLSGDPEQEYFSDGITEDIITDLSKVSAVSVTARNTVFAFKGKAVDVSKIAGQLNVSHVLEGSVRNAEGRVRISAQLIDGKVGDHVWAERYDRDLKDIFALQDDISHSIVAALKGKLLPEEKEAIETRSTHNPEAYKLYLLARYYQRQRSTRNLQIAIRFCHRALDVDPNYARAWGLVALCQAMLNMTGRSEETGLSAAERALALDSGLAEAYAAKGRALAKLGRVNEALAAHEESLRLEPDSNDVRHSFGLTCQLLGRHEEAIVHMECATQLLDTDYLSPGLICQSYNSLGRHDEARSSARLELERIEREISLRPDNANAMIRGAVALALLGEKERAREWASRGLTIEPDDPSDQYNIACAFVYMNEPDQAVDHLASCLPRMSAELILWVKQDSDLIPLHGHSRFQALIATGEARLAAARTEQAGEHA</sequence>
<dbReference type="Pfam" id="PF00211">
    <property type="entry name" value="Guanylate_cyc"/>
    <property type="match status" value="1"/>
</dbReference>
<evidence type="ECO:0000259" key="2">
    <source>
        <dbReference type="PROSITE" id="PS50125"/>
    </source>
</evidence>
<reference evidence="4" key="1">
    <citation type="submission" date="2017-03" db="EMBL/GenBank/DDBJ databases">
        <authorList>
            <person name="Safronova V.I."/>
            <person name="Sazanova A.L."/>
            <person name="Chirak E.R."/>
        </authorList>
    </citation>
    <scope>NUCLEOTIDE SEQUENCE [LARGE SCALE GENOMIC DNA]</scope>
    <source>
        <strain evidence="4">Ach-343</strain>
    </source>
</reference>
<dbReference type="Gene3D" id="3.30.70.1230">
    <property type="entry name" value="Nucleotide cyclase"/>
    <property type="match status" value="1"/>
</dbReference>
<accession>A0A2W7BZ87</accession>
<keyword evidence="1" id="KW-0802">TPR repeat</keyword>
<dbReference type="PROSITE" id="PS50005">
    <property type="entry name" value="TPR"/>
    <property type="match status" value="1"/>
</dbReference>
<dbReference type="InterPro" id="IPR029787">
    <property type="entry name" value="Nucleotide_cyclase"/>
</dbReference>
<dbReference type="Gene3D" id="1.25.40.10">
    <property type="entry name" value="Tetratricopeptide repeat domain"/>
    <property type="match status" value="1"/>
</dbReference>
<dbReference type="InterPro" id="IPR050697">
    <property type="entry name" value="Adenylyl/Guanylyl_Cyclase_3/4"/>
</dbReference>
<comment type="caution">
    <text evidence="3">The sequence shown here is derived from an EMBL/GenBank/DDBJ whole genome shotgun (WGS) entry which is preliminary data.</text>
</comment>
<proteinExistence type="predicted"/>
<dbReference type="InterPro" id="IPR011990">
    <property type="entry name" value="TPR-like_helical_dom_sf"/>
</dbReference>
<gene>
    <name evidence="3" type="ORF">B5V02_24915</name>
</gene>
<dbReference type="InterPro" id="IPR001054">
    <property type="entry name" value="A/G_cyclase"/>
</dbReference>
<protein>
    <recommendedName>
        <fullName evidence="2">Guanylate cyclase domain-containing protein</fullName>
    </recommendedName>
</protein>
<evidence type="ECO:0000256" key="1">
    <source>
        <dbReference type="PROSITE-ProRule" id="PRU00339"/>
    </source>
</evidence>
<dbReference type="AlphaFoldDB" id="A0A2W7BZ87"/>
<name>A0A2W7BZ87_9HYPH</name>
<dbReference type="EMBL" id="MZXV01000055">
    <property type="protein sequence ID" value="PZV35924.1"/>
    <property type="molecule type" value="Genomic_DNA"/>
</dbReference>
<dbReference type="PROSITE" id="PS50125">
    <property type="entry name" value="GUANYLATE_CYCLASE_2"/>
    <property type="match status" value="1"/>
</dbReference>
<dbReference type="Proteomes" id="UP000248616">
    <property type="component" value="Unassembled WGS sequence"/>
</dbReference>
<dbReference type="NCBIfam" id="NF047558">
    <property type="entry name" value="TPR_END_plus"/>
    <property type="match status" value="1"/>
</dbReference>
<keyword evidence="4" id="KW-1185">Reference proteome</keyword>
<evidence type="ECO:0000313" key="4">
    <source>
        <dbReference type="Proteomes" id="UP000248616"/>
    </source>
</evidence>
<evidence type="ECO:0000313" key="3">
    <source>
        <dbReference type="EMBL" id="PZV35924.1"/>
    </source>
</evidence>
<organism evidence="3 4">
    <name type="scientific">Mesorhizobium kowhaii</name>
    <dbReference type="NCBI Taxonomy" id="1300272"/>
    <lineage>
        <taxon>Bacteria</taxon>
        <taxon>Pseudomonadati</taxon>
        <taxon>Pseudomonadota</taxon>
        <taxon>Alphaproteobacteria</taxon>
        <taxon>Hyphomicrobiales</taxon>
        <taxon>Phyllobacteriaceae</taxon>
        <taxon>Mesorhizobium</taxon>
    </lineage>
</organism>